<comment type="caution">
    <text evidence="2">The sequence shown here is derived from an EMBL/GenBank/DDBJ whole genome shotgun (WGS) entry which is preliminary data.</text>
</comment>
<evidence type="ECO:0000313" key="3">
    <source>
        <dbReference type="Proteomes" id="UP000023152"/>
    </source>
</evidence>
<evidence type="ECO:0000256" key="1">
    <source>
        <dbReference type="SAM" id="MobiDB-lite"/>
    </source>
</evidence>
<proteinExistence type="predicted"/>
<name>X6LS65_RETFI</name>
<reference evidence="2 3" key="1">
    <citation type="journal article" date="2013" name="Curr. Biol.">
        <title>The Genome of the Foraminiferan Reticulomyxa filosa.</title>
        <authorList>
            <person name="Glockner G."/>
            <person name="Hulsmann N."/>
            <person name="Schleicher M."/>
            <person name="Noegel A.A."/>
            <person name="Eichinger L."/>
            <person name="Gallinger C."/>
            <person name="Pawlowski J."/>
            <person name="Sierra R."/>
            <person name="Euteneuer U."/>
            <person name="Pillet L."/>
            <person name="Moustafa A."/>
            <person name="Platzer M."/>
            <person name="Groth M."/>
            <person name="Szafranski K."/>
            <person name="Schliwa M."/>
        </authorList>
    </citation>
    <scope>NUCLEOTIDE SEQUENCE [LARGE SCALE GENOMIC DNA]</scope>
</reference>
<feature type="non-terminal residue" evidence="2">
    <location>
        <position position="1"/>
    </location>
</feature>
<dbReference type="Proteomes" id="UP000023152">
    <property type="component" value="Unassembled WGS sequence"/>
</dbReference>
<feature type="compositionally biased region" description="Low complexity" evidence="1">
    <location>
        <begin position="1"/>
        <end position="14"/>
    </location>
</feature>
<feature type="non-terminal residue" evidence="2">
    <location>
        <position position="461"/>
    </location>
</feature>
<feature type="region of interest" description="Disordered" evidence="1">
    <location>
        <begin position="1"/>
        <end position="104"/>
    </location>
</feature>
<organism evidence="2 3">
    <name type="scientific">Reticulomyxa filosa</name>
    <dbReference type="NCBI Taxonomy" id="46433"/>
    <lineage>
        <taxon>Eukaryota</taxon>
        <taxon>Sar</taxon>
        <taxon>Rhizaria</taxon>
        <taxon>Retaria</taxon>
        <taxon>Foraminifera</taxon>
        <taxon>Monothalamids</taxon>
        <taxon>Reticulomyxidae</taxon>
        <taxon>Reticulomyxa</taxon>
    </lineage>
</organism>
<keyword evidence="3" id="KW-1185">Reference proteome</keyword>
<feature type="compositionally biased region" description="Basic and acidic residues" evidence="1">
    <location>
        <begin position="40"/>
        <end position="68"/>
    </location>
</feature>
<evidence type="ECO:0000313" key="2">
    <source>
        <dbReference type="EMBL" id="ETO03947.1"/>
    </source>
</evidence>
<gene>
    <name evidence="2" type="ORF">RFI_33455</name>
</gene>
<dbReference type="EMBL" id="ASPP01031179">
    <property type="protein sequence ID" value="ETO03947.1"/>
    <property type="molecule type" value="Genomic_DNA"/>
</dbReference>
<accession>X6LS65</accession>
<protein>
    <submittedName>
        <fullName evidence="2">Uncharacterized protein</fullName>
    </submittedName>
</protein>
<dbReference type="AlphaFoldDB" id="X6LS65"/>
<sequence>PTKPLEPTKTPEATKIPEPTISEPKPILDRKPSISMQPPKKLERFEKSEPPKKPETTKKSEPPKKSEPSKTFQPRPLPSSGGQTKEEPIKSLAIPRKLQKSHDKNLTTCQTNPEWCYDDKQWQTLVSSPQMTDLSQFDHSNKLLPQKMTTSLLEGSKIQNLTRFASEQTLQKEWPVIENDEIMFVEQRFANAHVCEEYVSQLLDGKKKDLPGHLKHRIKEVAEIWQNDLHIINSRISSNDAIYCRFAMIIPQGTTVNECLAQARFFTPDSPLKDMSIAYGFLPVHAPNDQDADNEHFWPKALITRDAMCYLTGSVAVENMRKESYVRISQQSQDVLEDCRLLFCELDQLAGRLESTLLNALQSKPDIINPTIDSSFGIDNMLKDVNRKDVEAALAQTESKTPDITPKQDIPSREAKFLKHAELFPDITTELNELQKPQEINDEFKLRFHNFFKNYFQHIYR</sequence>